<reference evidence="2" key="1">
    <citation type="journal article" date="2020" name="Stud. Mycol.">
        <title>101 Dothideomycetes genomes: a test case for predicting lifestyles and emergence of pathogens.</title>
        <authorList>
            <person name="Haridas S."/>
            <person name="Albert R."/>
            <person name="Binder M."/>
            <person name="Bloem J."/>
            <person name="Labutti K."/>
            <person name="Salamov A."/>
            <person name="Andreopoulos B."/>
            <person name="Baker S."/>
            <person name="Barry K."/>
            <person name="Bills G."/>
            <person name="Bluhm B."/>
            <person name="Cannon C."/>
            <person name="Castanera R."/>
            <person name="Culley D."/>
            <person name="Daum C."/>
            <person name="Ezra D."/>
            <person name="Gonzalez J."/>
            <person name="Henrissat B."/>
            <person name="Kuo A."/>
            <person name="Liang C."/>
            <person name="Lipzen A."/>
            <person name="Lutzoni F."/>
            <person name="Magnuson J."/>
            <person name="Mondo S."/>
            <person name="Nolan M."/>
            <person name="Ohm R."/>
            <person name="Pangilinan J."/>
            <person name="Park H.-J."/>
            <person name="Ramirez L."/>
            <person name="Alfaro M."/>
            <person name="Sun H."/>
            <person name="Tritt A."/>
            <person name="Yoshinaga Y."/>
            <person name="Zwiers L.-H."/>
            <person name="Turgeon B."/>
            <person name="Goodwin S."/>
            <person name="Spatafora J."/>
            <person name="Crous P."/>
            <person name="Grigoriev I."/>
        </authorList>
    </citation>
    <scope>NUCLEOTIDE SEQUENCE</scope>
    <source>
        <strain evidence="2">CBS 379.55</strain>
    </source>
</reference>
<dbReference type="AlphaFoldDB" id="A0A6A6JW17"/>
<sequence length="168" mass="18297">MLPNLDKISPWPHRCRVKRDTMSRAARLASIIRTVLPMSSAAQRYTPPCPPTSSTTTGQASPSAPIPQINADPDQFQRQQAAITIQLSPGVEDADTSQNLNGSHQAGSSGPIKIYQKTLNTNTTPDPQRQRILQYPATNSPCISTPAHTHVIGHSFMNACHRSKRPVP</sequence>
<feature type="compositionally biased region" description="Polar residues" evidence="1">
    <location>
        <begin position="96"/>
        <end position="108"/>
    </location>
</feature>
<evidence type="ECO:0000313" key="3">
    <source>
        <dbReference type="Proteomes" id="UP000800097"/>
    </source>
</evidence>
<dbReference type="RefSeq" id="XP_033657942.1">
    <property type="nucleotide sequence ID" value="XM_033793039.1"/>
</dbReference>
<dbReference type="Proteomes" id="UP000800097">
    <property type="component" value="Unassembled WGS sequence"/>
</dbReference>
<proteinExistence type="predicted"/>
<dbReference type="EMBL" id="ML986485">
    <property type="protein sequence ID" value="KAF2280404.1"/>
    <property type="molecule type" value="Genomic_DNA"/>
</dbReference>
<keyword evidence="3" id="KW-1185">Reference proteome</keyword>
<organism evidence="2 3">
    <name type="scientific">Westerdykella ornata</name>
    <dbReference type="NCBI Taxonomy" id="318751"/>
    <lineage>
        <taxon>Eukaryota</taxon>
        <taxon>Fungi</taxon>
        <taxon>Dikarya</taxon>
        <taxon>Ascomycota</taxon>
        <taxon>Pezizomycotina</taxon>
        <taxon>Dothideomycetes</taxon>
        <taxon>Pleosporomycetidae</taxon>
        <taxon>Pleosporales</taxon>
        <taxon>Sporormiaceae</taxon>
        <taxon>Westerdykella</taxon>
    </lineage>
</organism>
<gene>
    <name evidence="2" type="ORF">EI97DRAFT_122360</name>
</gene>
<dbReference type="GeneID" id="54546214"/>
<evidence type="ECO:0000256" key="1">
    <source>
        <dbReference type="SAM" id="MobiDB-lite"/>
    </source>
</evidence>
<accession>A0A6A6JW17</accession>
<protein>
    <submittedName>
        <fullName evidence="2">Uncharacterized protein</fullName>
    </submittedName>
</protein>
<evidence type="ECO:0000313" key="2">
    <source>
        <dbReference type="EMBL" id="KAF2280404.1"/>
    </source>
</evidence>
<dbReference type="OrthoDB" id="3796518at2759"/>
<feature type="region of interest" description="Disordered" evidence="1">
    <location>
        <begin position="42"/>
        <end position="71"/>
    </location>
</feature>
<name>A0A6A6JW17_WESOR</name>
<feature type="region of interest" description="Disordered" evidence="1">
    <location>
        <begin position="92"/>
        <end position="111"/>
    </location>
</feature>